<evidence type="ECO:0000313" key="3">
    <source>
        <dbReference type="Proteomes" id="UP000307000"/>
    </source>
</evidence>
<dbReference type="EMBL" id="CP034412">
    <property type="protein sequence ID" value="QCY46917.1"/>
    <property type="molecule type" value="Genomic_DNA"/>
</dbReference>
<dbReference type="Pfam" id="PF04101">
    <property type="entry name" value="Glyco_tran_28_C"/>
    <property type="match status" value="1"/>
</dbReference>
<dbReference type="GO" id="GO:0016758">
    <property type="term" value="F:hexosyltransferase activity"/>
    <property type="evidence" value="ECO:0007669"/>
    <property type="project" value="InterPro"/>
</dbReference>
<sequence length="191" mass="21524">MSGAEQHYDLVVSVGTDHHLFDRLIDWVDDWMDRQEKAPSLFVQHGASRRPRHGTGVERLPRGELLKIYERAQVVVVQGGPGSILDVREIGVIPLAVPRVPELKEVVDGHQIEFTRVMAEHGDAIYVDQRQELHRQLDKAFANPLALRTEPRRADPGAAGQRLAAQLGQPLFGSRRSVGRMLRRVGQLVRR</sequence>
<dbReference type="Proteomes" id="UP000307000">
    <property type="component" value="Chromosome"/>
</dbReference>
<keyword evidence="3" id="KW-1185">Reference proteome</keyword>
<gene>
    <name evidence="2" type="ORF">GcLGCM259_1176</name>
</gene>
<evidence type="ECO:0000313" key="2">
    <source>
        <dbReference type="EMBL" id="QCY46917.1"/>
    </source>
</evidence>
<dbReference type="RefSeq" id="WP_138926058.1">
    <property type="nucleotide sequence ID" value="NZ_CP034412.1"/>
</dbReference>
<dbReference type="Gene3D" id="3.40.50.2000">
    <property type="entry name" value="Glycogen Phosphorylase B"/>
    <property type="match status" value="1"/>
</dbReference>
<name>A0A5B7WSD4_9MICC</name>
<dbReference type="AlphaFoldDB" id="A0A5B7WSD4"/>
<protein>
    <recommendedName>
        <fullName evidence="1">Glycosyl transferase family 28 C-terminal domain-containing protein</fullName>
    </recommendedName>
</protein>
<evidence type="ECO:0000259" key="1">
    <source>
        <dbReference type="Pfam" id="PF04101"/>
    </source>
</evidence>
<reference evidence="2 3" key="1">
    <citation type="submission" date="2018-12" db="EMBL/GenBank/DDBJ databases">
        <title>Complete Genome Sequence of Glutamicibacter creatinolyticus strain LGCM259,isolated from an abscess of a 12-year-old mare in Italy.</title>
        <authorList>
            <person name="Santos R.G."/>
            <person name="Silva A.L."/>
            <person name="Seyffert N."/>
            <person name="Castro T.L.P."/>
            <person name="Attili A.R."/>
            <person name="Rifici C."/>
            <person name="Mazzullo G."/>
            <person name="Brenig B."/>
            <person name="Venanzi F."/>
            <person name="Azevedo V."/>
        </authorList>
    </citation>
    <scope>NUCLEOTIDE SEQUENCE [LARGE SCALE GENOMIC DNA]</scope>
    <source>
        <strain evidence="2 3">LGCM 259</strain>
    </source>
</reference>
<dbReference type="KEGG" id="gcr:GcLGCM259_1176"/>
<dbReference type="InterPro" id="IPR007235">
    <property type="entry name" value="Glyco_trans_28_C"/>
</dbReference>
<feature type="domain" description="Glycosyl transferase family 28 C-terminal" evidence="1">
    <location>
        <begin position="66"/>
        <end position="154"/>
    </location>
</feature>
<proteinExistence type="predicted"/>
<organism evidence="2 3">
    <name type="scientific">Glutamicibacter creatinolyticus</name>
    <dbReference type="NCBI Taxonomy" id="162496"/>
    <lineage>
        <taxon>Bacteria</taxon>
        <taxon>Bacillati</taxon>
        <taxon>Actinomycetota</taxon>
        <taxon>Actinomycetes</taxon>
        <taxon>Micrococcales</taxon>
        <taxon>Micrococcaceae</taxon>
        <taxon>Glutamicibacter</taxon>
    </lineage>
</organism>
<accession>A0A5B7WSD4</accession>